<organism evidence="16 17">
    <name type="scientific">Aspergillus udagawae</name>
    <dbReference type="NCBI Taxonomy" id="91492"/>
    <lineage>
        <taxon>Eukaryota</taxon>
        <taxon>Fungi</taxon>
        <taxon>Dikarya</taxon>
        <taxon>Ascomycota</taxon>
        <taxon>Pezizomycotina</taxon>
        <taxon>Eurotiomycetes</taxon>
        <taxon>Eurotiomycetidae</taxon>
        <taxon>Eurotiales</taxon>
        <taxon>Aspergillaceae</taxon>
        <taxon>Aspergillus</taxon>
        <taxon>Aspergillus subgen. Fumigati</taxon>
    </lineage>
</organism>
<dbReference type="GO" id="GO:0009003">
    <property type="term" value="F:signal peptidase activity"/>
    <property type="evidence" value="ECO:0007669"/>
    <property type="project" value="UniProtKB-EC"/>
</dbReference>
<keyword evidence="10" id="KW-0735">Signal-anchor</keyword>
<name>A0A8H3P9K9_9EURO</name>
<dbReference type="GO" id="GO:0004252">
    <property type="term" value="F:serine-type endopeptidase activity"/>
    <property type="evidence" value="ECO:0007669"/>
    <property type="project" value="InterPro"/>
</dbReference>
<accession>A0A8H3P9K9</accession>
<evidence type="ECO:0000256" key="13">
    <source>
        <dbReference type="ARBA" id="ARBA00045533"/>
    </source>
</evidence>
<evidence type="ECO:0000256" key="14">
    <source>
        <dbReference type="ARBA" id="ARBA00047037"/>
    </source>
</evidence>
<comment type="subcellular location">
    <subcellularLocation>
        <location evidence="2">Endoplasmic reticulum membrane</location>
        <topology evidence="2">Single-pass type II membrane protein</topology>
    </subcellularLocation>
</comment>
<evidence type="ECO:0000256" key="8">
    <source>
        <dbReference type="ARBA" id="ARBA00022801"/>
    </source>
</evidence>
<dbReference type="PROSITE" id="PS00501">
    <property type="entry name" value="SPASE_I_1"/>
    <property type="match status" value="1"/>
</dbReference>
<dbReference type="CDD" id="cd06462">
    <property type="entry name" value="Peptidase_S24_S26"/>
    <property type="match status" value="1"/>
</dbReference>
<dbReference type="SUPFAM" id="SSF51306">
    <property type="entry name" value="LexA/Signal peptidase"/>
    <property type="match status" value="1"/>
</dbReference>
<evidence type="ECO:0000256" key="10">
    <source>
        <dbReference type="ARBA" id="ARBA00022968"/>
    </source>
</evidence>
<dbReference type="PRINTS" id="PR00728">
    <property type="entry name" value="SIGNALPTASE"/>
</dbReference>
<proteinExistence type="inferred from homology"/>
<dbReference type="GO" id="GO:0005787">
    <property type="term" value="C:signal peptidase complex"/>
    <property type="evidence" value="ECO:0007669"/>
    <property type="project" value="TreeGrafter"/>
</dbReference>
<keyword evidence="7" id="KW-0812">Transmembrane</keyword>
<evidence type="ECO:0000256" key="9">
    <source>
        <dbReference type="ARBA" id="ARBA00022824"/>
    </source>
</evidence>
<evidence type="ECO:0000256" key="15">
    <source>
        <dbReference type="RuleBase" id="RU362047"/>
    </source>
</evidence>
<protein>
    <recommendedName>
        <fullName evidence="5 15">Signal peptidase complex catalytic subunit SEC11</fullName>
        <ecNumber evidence="4 15">3.4.21.89</ecNumber>
    </recommendedName>
</protein>
<dbReference type="PANTHER" id="PTHR10806">
    <property type="entry name" value="SIGNAL PEPTIDASE COMPLEX CATALYTIC SUBUNIT SEC11"/>
    <property type="match status" value="1"/>
</dbReference>
<comment type="caution">
    <text evidence="16">The sequence shown here is derived from an EMBL/GenBank/DDBJ whole genome shotgun (WGS) entry which is preliminary data.</text>
</comment>
<dbReference type="PANTHER" id="PTHR10806:SF6">
    <property type="entry name" value="SIGNAL PEPTIDASE COMPLEX CATALYTIC SUBUNIT SEC11"/>
    <property type="match status" value="1"/>
</dbReference>
<keyword evidence="9 15" id="KW-0256">Endoplasmic reticulum</keyword>
<evidence type="ECO:0000313" key="16">
    <source>
        <dbReference type="EMBL" id="GFF44113.1"/>
    </source>
</evidence>
<keyword evidence="6 15" id="KW-0645">Protease</keyword>
<dbReference type="InterPro" id="IPR001733">
    <property type="entry name" value="Peptidase_S26B"/>
</dbReference>
<evidence type="ECO:0000256" key="11">
    <source>
        <dbReference type="ARBA" id="ARBA00022989"/>
    </source>
</evidence>
<evidence type="ECO:0000256" key="6">
    <source>
        <dbReference type="ARBA" id="ARBA00022670"/>
    </source>
</evidence>
<dbReference type="AlphaFoldDB" id="A0A8H3P9K9"/>
<dbReference type="GO" id="GO:0006465">
    <property type="term" value="P:signal peptide processing"/>
    <property type="evidence" value="ECO:0007669"/>
    <property type="project" value="UniProtKB-UniRule"/>
</dbReference>
<comment type="catalytic activity">
    <reaction evidence="1 15">
        <text>Cleavage of hydrophobic, N-terminal signal or leader sequences from secreted and periplasmic proteins.</text>
        <dbReference type="EC" id="3.4.21.89"/>
    </reaction>
</comment>
<dbReference type="InterPro" id="IPR036286">
    <property type="entry name" value="LexA/Signal_pep-like_sf"/>
</dbReference>
<dbReference type="Gene3D" id="2.10.109.10">
    <property type="entry name" value="Umud Fragment, subunit A"/>
    <property type="match status" value="1"/>
</dbReference>
<comment type="subunit">
    <text evidence="14">Component of the signal peptidase complex (SPC) composed of a catalytic subunit SEC11 and three accessory subunits SPC1, SPC2 and SPC3. The complex induces a local thinning of the ER membrane which is used to measure the length of the signal peptide (SP) h-region of protein substrates. This ensures the selectivity of the complex towards h-regions shorter than 18-20 amino acids. SPC associates with the translocon complex.</text>
</comment>
<evidence type="ECO:0000256" key="1">
    <source>
        <dbReference type="ARBA" id="ARBA00000677"/>
    </source>
</evidence>
<evidence type="ECO:0000256" key="2">
    <source>
        <dbReference type="ARBA" id="ARBA00004648"/>
    </source>
</evidence>
<gene>
    <name evidence="16" type="ORF">IFM46972_07440</name>
</gene>
<keyword evidence="8 15" id="KW-0378">Hydrolase</keyword>
<sequence>MDLRRFLSQLLSIAMTFSTVFMVWKGTIMITGSAYPLMVVTSGSMEPAFYRGDLIFLWNRQERICAGDIPVVWFEGRELPMVHRAIQVSYEVLDGENNLKQHILTKGDNNALDDSSLYPAGQRFVYRENVVGLVRGYVPYVGWLSLLVKDIPVIPVGLLIAGVVF</sequence>
<dbReference type="InterPro" id="IPR019758">
    <property type="entry name" value="Pept_S26A_signal_pept_1_CS"/>
</dbReference>
<evidence type="ECO:0000256" key="4">
    <source>
        <dbReference type="ARBA" id="ARBA00013208"/>
    </source>
</evidence>
<dbReference type="PROSITE" id="PS00761">
    <property type="entry name" value="SPASE_I_3"/>
    <property type="match status" value="1"/>
</dbReference>
<dbReference type="NCBIfam" id="TIGR02228">
    <property type="entry name" value="sigpep_I_arch"/>
    <property type="match status" value="1"/>
</dbReference>
<reference evidence="16 17" key="1">
    <citation type="submission" date="2020-01" db="EMBL/GenBank/DDBJ databases">
        <title>Draft genome sequence of Aspergillus udagawae IFM 46972.</title>
        <authorList>
            <person name="Takahashi H."/>
            <person name="Yaguchi T."/>
        </authorList>
    </citation>
    <scope>NUCLEOTIDE SEQUENCE [LARGE SCALE GENOMIC DNA]</scope>
    <source>
        <strain evidence="16 17">IFM 46972</strain>
    </source>
</reference>
<comment type="similarity">
    <text evidence="3 15">Belongs to the peptidase S26B family.</text>
</comment>
<comment type="function">
    <text evidence="13">Catalytic component of the signal peptidase complex (SPC) which catalyzes the cleavage of N-terminal signal sequences from nascent proteins as they are translocated into the lumen of the endoplasmic reticulum. Specifically cleaves N-terminal signal peptides that contain a hydrophobic alpha-helix (h-region) shorter than 18-20 amino acids.</text>
</comment>
<evidence type="ECO:0000256" key="5">
    <source>
        <dbReference type="ARBA" id="ARBA00019685"/>
    </source>
</evidence>
<keyword evidence="11" id="KW-1133">Transmembrane helix</keyword>
<evidence type="ECO:0000256" key="7">
    <source>
        <dbReference type="ARBA" id="ARBA00022692"/>
    </source>
</evidence>
<evidence type="ECO:0000256" key="12">
    <source>
        <dbReference type="ARBA" id="ARBA00023136"/>
    </source>
</evidence>
<dbReference type="EMBL" id="BLKC01000056">
    <property type="protein sequence ID" value="GFF44113.1"/>
    <property type="molecule type" value="Genomic_DNA"/>
</dbReference>
<dbReference type="EC" id="3.4.21.89" evidence="4 15"/>
<dbReference type="Proteomes" id="UP000465221">
    <property type="component" value="Unassembled WGS sequence"/>
</dbReference>
<keyword evidence="12" id="KW-0472">Membrane</keyword>
<dbReference type="InterPro" id="IPR019756">
    <property type="entry name" value="Pept_S26A_signal_pept_1_Ser-AS"/>
</dbReference>
<evidence type="ECO:0000313" key="17">
    <source>
        <dbReference type="Proteomes" id="UP000465221"/>
    </source>
</evidence>
<evidence type="ECO:0000256" key="3">
    <source>
        <dbReference type="ARBA" id="ARBA00011035"/>
    </source>
</evidence>